<proteinExistence type="predicted"/>
<dbReference type="EMBL" id="ACCH01000475">
    <property type="protein sequence ID" value="EEF86697.1"/>
    <property type="molecule type" value="Genomic_DNA"/>
</dbReference>
<dbReference type="HOGENOM" id="CLU_1296739_0_0_10"/>
<evidence type="ECO:0000313" key="2">
    <source>
        <dbReference type="Proteomes" id="UP000003711"/>
    </source>
</evidence>
<dbReference type="InterPro" id="IPR032675">
    <property type="entry name" value="LRR_dom_sf"/>
</dbReference>
<dbReference type="SUPFAM" id="SSF52058">
    <property type="entry name" value="L domain-like"/>
    <property type="match status" value="1"/>
</dbReference>
<sequence length="212" mass="23771">VDKLRGAFNKLELIMKGEPAVYLADPVWREIAISLWDTDHDGFITAAEASENRLVSFENFDNAAKIEILDLSALYTNITPYIVNLTRIKKVIYGNSKYASSVSANSAKGNTSIEYVDAGDYYTSIDYGAFWKCTSLKIVILNKNITVIDQRAFQDCTSMESCYIKATIPPALGTWAFDNNPCKIYVPHESVATYKAATNWNLYASQIYGYDF</sequence>
<dbReference type="RefSeq" id="WP_007215037.1">
    <property type="nucleotide sequence ID" value="NZ_EQ973501.1"/>
</dbReference>
<feature type="non-terminal residue" evidence="1">
    <location>
        <position position="1"/>
    </location>
</feature>
<organism evidence="1 2">
    <name type="scientific">Bacteroides cellulosilyticus DSM 14838</name>
    <dbReference type="NCBI Taxonomy" id="537012"/>
    <lineage>
        <taxon>Bacteria</taxon>
        <taxon>Pseudomonadati</taxon>
        <taxon>Bacteroidota</taxon>
        <taxon>Bacteroidia</taxon>
        <taxon>Bacteroidales</taxon>
        <taxon>Bacteroidaceae</taxon>
        <taxon>Bacteroides</taxon>
    </lineage>
</organism>
<protein>
    <submittedName>
        <fullName evidence="1">Uncharacterized protein</fullName>
    </submittedName>
</protein>
<dbReference type="AlphaFoldDB" id="E2NN11"/>
<dbReference type="Pfam" id="PF13306">
    <property type="entry name" value="LRR_5"/>
    <property type="match status" value="1"/>
</dbReference>
<gene>
    <name evidence="1" type="ORF">BACCELL_05706</name>
</gene>
<comment type="caution">
    <text evidence="1">The sequence shown here is derived from an EMBL/GenBank/DDBJ whole genome shotgun (WGS) entry which is preliminary data.</text>
</comment>
<evidence type="ECO:0000313" key="1">
    <source>
        <dbReference type="EMBL" id="EEF86697.1"/>
    </source>
</evidence>
<accession>E2NN11</accession>
<dbReference type="Proteomes" id="UP000003711">
    <property type="component" value="Unassembled WGS sequence"/>
</dbReference>
<dbReference type="InterPro" id="IPR026906">
    <property type="entry name" value="LRR_5"/>
</dbReference>
<reference evidence="1 2" key="2">
    <citation type="submission" date="2009-01" db="EMBL/GenBank/DDBJ databases">
        <title>Draft genome sequence of Bacteroides cellulosilyticus (DSM 14838).</title>
        <authorList>
            <person name="Sudarsanam P."/>
            <person name="Ley R."/>
            <person name="Guruge J."/>
            <person name="Turnbaugh P.J."/>
            <person name="Mahowald M."/>
            <person name="Liep D."/>
            <person name="Gordon J."/>
        </authorList>
    </citation>
    <scope>NUCLEOTIDE SEQUENCE [LARGE SCALE GENOMIC DNA]</scope>
    <source>
        <strain evidence="1 2">DSM 14838</strain>
    </source>
</reference>
<dbReference type="Gene3D" id="3.80.10.10">
    <property type="entry name" value="Ribonuclease Inhibitor"/>
    <property type="match status" value="1"/>
</dbReference>
<name>E2NN11_9BACE</name>
<reference evidence="1 2" key="1">
    <citation type="submission" date="2008-12" db="EMBL/GenBank/DDBJ databases">
        <authorList>
            <person name="Fulton L."/>
            <person name="Clifton S."/>
            <person name="Fulton B."/>
            <person name="Xu J."/>
            <person name="Minx P."/>
            <person name="Pepin K.H."/>
            <person name="Johnson M."/>
            <person name="Bhonagiri V."/>
            <person name="Nash W.E."/>
            <person name="Mardis E.R."/>
            <person name="Wilson R.K."/>
        </authorList>
    </citation>
    <scope>NUCLEOTIDE SEQUENCE [LARGE SCALE GENOMIC DNA]</scope>
    <source>
        <strain evidence="1 2">DSM 14838</strain>
    </source>
</reference>